<keyword evidence="3" id="KW-1185">Reference proteome</keyword>
<reference evidence="2 3" key="1">
    <citation type="journal article" date="2014" name="PLoS Genet.">
        <title>Phylogenetically driven sequencing of extremely halophilic archaea reveals strategies for static and dynamic osmo-response.</title>
        <authorList>
            <person name="Becker E.A."/>
            <person name="Seitzer P.M."/>
            <person name="Tritt A."/>
            <person name="Larsen D."/>
            <person name="Krusor M."/>
            <person name="Yao A.I."/>
            <person name="Wu D."/>
            <person name="Madern D."/>
            <person name="Eisen J.A."/>
            <person name="Darling A.E."/>
            <person name="Facciotti M.T."/>
        </authorList>
    </citation>
    <scope>NUCLEOTIDE SEQUENCE [LARGE SCALE GENOMIC DNA]</scope>
    <source>
        <strain evidence="2 3">DSM 10524</strain>
    </source>
</reference>
<evidence type="ECO:0000313" key="2">
    <source>
        <dbReference type="EMBL" id="ELY57071.1"/>
    </source>
</evidence>
<evidence type="ECO:0000256" key="1">
    <source>
        <dbReference type="SAM" id="MobiDB-lite"/>
    </source>
</evidence>
<dbReference type="OrthoDB" id="174616at2157"/>
<dbReference type="eggNOG" id="arCOG11472">
    <property type="taxonomic scope" value="Archaea"/>
</dbReference>
<comment type="caution">
    <text evidence="2">The sequence shown here is derived from an EMBL/GenBank/DDBJ whole genome shotgun (WGS) entry which is preliminary data.</text>
</comment>
<feature type="region of interest" description="Disordered" evidence="1">
    <location>
        <begin position="23"/>
        <end position="44"/>
    </location>
</feature>
<dbReference type="EMBL" id="AOIB01000025">
    <property type="protein sequence ID" value="ELY57071.1"/>
    <property type="molecule type" value="Genomic_DNA"/>
</dbReference>
<gene>
    <name evidence="2" type="ORF">C491_11208</name>
</gene>
<dbReference type="PROSITE" id="PS51318">
    <property type="entry name" value="TAT"/>
    <property type="match status" value="1"/>
</dbReference>
<dbReference type="InterPro" id="IPR006311">
    <property type="entry name" value="TAT_signal"/>
</dbReference>
<dbReference type="PATRIC" id="fig|1227497.3.peg.2310"/>
<name>L9X6L7_9EURY</name>
<protein>
    <submittedName>
        <fullName evidence="2">Uncharacterized protein</fullName>
    </submittedName>
</protein>
<dbReference type="RefSeq" id="WP_005556202.1">
    <property type="nucleotide sequence ID" value="NZ_AOIB01000025.1"/>
</dbReference>
<evidence type="ECO:0000313" key="3">
    <source>
        <dbReference type="Proteomes" id="UP000011688"/>
    </source>
</evidence>
<dbReference type="Proteomes" id="UP000011688">
    <property type="component" value="Unassembled WGS sequence"/>
</dbReference>
<sequence length="212" mass="23172">MDRNPTRRQTIAGIGSAVAVDTAASASASASAQPTDAVVDADRDGEDDYPLCLYKPDDDGEWQPALPINVHARADGSKPAFEAVEDGFTGLGNLEWTPALPDATAKAWDPEAAELVPPDASYRRLRLGDEWDHVHVWRVDDDRAAIHAHLDVLDLTASHFHRGDHYGEAAADVVAHLTSEGWSERTPYDIDYGVEDARLERWGETGDAKLEY</sequence>
<proteinExistence type="predicted"/>
<dbReference type="AlphaFoldDB" id="L9X6L7"/>
<feature type="compositionally biased region" description="Low complexity" evidence="1">
    <location>
        <begin position="23"/>
        <end position="37"/>
    </location>
</feature>
<organism evidence="2 3">
    <name type="scientific">Natronococcus amylolyticus DSM 10524</name>
    <dbReference type="NCBI Taxonomy" id="1227497"/>
    <lineage>
        <taxon>Archaea</taxon>
        <taxon>Methanobacteriati</taxon>
        <taxon>Methanobacteriota</taxon>
        <taxon>Stenosarchaea group</taxon>
        <taxon>Halobacteria</taxon>
        <taxon>Halobacteriales</taxon>
        <taxon>Natrialbaceae</taxon>
        <taxon>Natronococcus</taxon>
    </lineage>
</organism>
<accession>L9X6L7</accession>